<protein>
    <submittedName>
        <fullName evidence="3">Uncharacterized protein</fullName>
    </submittedName>
</protein>
<evidence type="ECO:0000313" key="3">
    <source>
        <dbReference type="EMBL" id="MBB4004269.1"/>
    </source>
</evidence>
<feature type="transmembrane region" description="Helical" evidence="2">
    <location>
        <begin position="24"/>
        <end position="46"/>
    </location>
</feature>
<evidence type="ECO:0000256" key="1">
    <source>
        <dbReference type="SAM" id="MobiDB-lite"/>
    </source>
</evidence>
<dbReference type="EMBL" id="JACIEM010000004">
    <property type="protein sequence ID" value="MBB4004269.1"/>
    <property type="molecule type" value="Genomic_DNA"/>
</dbReference>
<feature type="region of interest" description="Disordered" evidence="1">
    <location>
        <begin position="205"/>
        <end position="236"/>
    </location>
</feature>
<keyword evidence="2" id="KW-0812">Transmembrane</keyword>
<dbReference type="Proteomes" id="UP000588647">
    <property type="component" value="Unassembled WGS sequence"/>
</dbReference>
<keyword evidence="2" id="KW-0472">Membrane</keyword>
<name>A0A7W6HFH9_9HYPH</name>
<keyword evidence="2" id="KW-1133">Transmembrane helix</keyword>
<reference evidence="3 4" key="1">
    <citation type="submission" date="2020-08" db="EMBL/GenBank/DDBJ databases">
        <title>Genomic Encyclopedia of Type Strains, Phase IV (KMG-IV): sequencing the most valuable type-strain genomes for metagenomic binning, comparative biology and taxonomic classification.</title>
        <authorList>
            <person name="Goeker M."/>
        </authorList>
    </citation>
    <scope>NUCLEOTIDE SEQUENCE [LARGE SCALE GENOMIC DNA]</scope>
    <source>
        <strain evidence="3 4">DSM 103570</strain>
    </source>
</reference>
<comment type="caution">
    <text evidence="3">The sequence shown here is derived from an EMBL/GenBank/DDBJ whole genome shotgun (WGS) entry which is preliminary data.</text>
</comment>
<evidence type="ECO:0000313" key="4">
    <source>
        <dbReference type="Proteomes" id="UP000588647"/>
    </source>
</evidence>
<proteinExistence type="predicted"/>
<organism evidence="3 4">
    <name type="scientific">Aurantimonas endophytica</name>
    <dbReference type="NCBI Taxonomy" id="1522175"/>
    <lineage>
        <taxon>Bacteria</taxon>
        <taxon>Pseudomonadati</taxon>
        <taxon>Pseudomonadota</taxon>
        <taxon>Alphaproteobacteria</taxon>
        <taxon>Hyphomicrobiales</taxon>
        <taxon>Aurantimonadaceae</taxon>
        <taxon>Aurantimonas</taxon>
    </lineage>
</organism>
<feature type="transmembrane region" description="Helical" evidence="2">
    <location>
        <begin position="52"/>
        <end position="78"/>
    </location>
</feature>
<evidence type="ECO:0000256" key="2">
    <source>
        <dbReference type="SAM" id="Phobius"/>
    </source>
</evidence>
<dbReference type="AlphaFoldDB" id="A0A7W6HFH9"/>
<dbReference type="RefSeq" id="WP_183209855.1">
    <property type="nucleotide sequence ID" value="NZ_JAAAMM010000004.1"/>
</dbReference>
<accession>A0A7W6HFH9</accession>
<keyword evidence="4" id="KW-1185">Reference proteome</keyword>
<sequence>MFKTIFKRVPYFESLRAFLEQWGIWKFLTGAAGLAAALLMSAWAWLESQLPYWAIASVFITTFVVMLAGTNYIYAILLKRRQVKMMDRIVHIDREQLADELQETSQKIAALVGEFLGPMQEAWWREADRSNPAVMQSGRARIEGQLVEKYSYRHGADVWRLIRRASKVVPIDQGDMWQIQHGVRGDHDLVNIYMFLAALSDDIRTPKTPLPQTDRRREEIARSQSSSLQLPQAPNF</sequence>
<gene>
    <name evidence="3" type="ORF">GGR03_003357</name>
</gene>